<proteinExistence type="inferred from homology"/>
<dbReference type="RefSeq" id="WP_307255429.1">
    <property type="nucleotide sequence ID" value="NZ_JAUSTO010000023.1"/>
</dbReference>
<dbReference type="Pfam" id="PF26078">
    <property type="entry name" value="Baseplate_J_M"/>
    <property type="match status" value="1"/>
</dbReference>
<dbReference type="Proteomes" id="UP001241537">
    <property type="component" value="Unassembled WGS sequence"/>
</dbReference>
<evidence type="ECO:0000313" key="4">
    <source>
        <dbReference type="EMBL" id="MDQ0153525.1"/>
    </source>
</evidence>
<dbReference type="InterPro" id="IPR058530">
    <property type="entry name" value="Baseplate_J-like_C"/>
</dbReference>
<evidence type="ECO:0000313" key="5">
    <source>
        <dbReference type="Proteomes" id="UP001241537"/>
    </source>
</evidence>
<dbReference type="InterPro" id="IPR052399">
    <property type="entry name" value="Phage_Baseplate_Assmbl_Protein"/>
</dbReference>
<feature type="domain" description="Baseplate J-like C-terminal" evidence="3">
    <location>
        <begin position="260"/>
        <end position="353"/>
    </location>
</feature>
<comment type="similarity">
    <text evidence="1">Belongs to the Mu gp47/PBSX XkdT family.</text>
</comment>
<dbReference type="AlphaFoldDB" id="A0AAE3VCA2"/>
<protein>
    <submittedName>
        <fullName evidence="4">Phage protein gp47/JayE</fullName>
    </submittedName>
</protein>
<feature type="domain" description="Baseplate J-like central" evidence="2">
    <location>
        <begin position="179"/>
        <end position="253"/>
    </location>
</feature>
<dbReference type="PANTHER" id="PTHR37829:SF3">
    <property type="entry name" value="PROTEIN JAYE-RELATED"/>
    <property type="match status" value="1"/>
</dbReference>
<organism evidence="4 5">
    <name type="scientific">Moryella indoligenes</name>
    <dbReference type="NCBI Taxonomy" id="371674"/>
    <lineage>
        <taxon>Bacteria</taxon>
        <taxon>Bacillati</taxon>
        <taxon>Bacillota</taxon>
        <taxon>Clostridia</taxon>
        <taxon>Lachnospirales</taxon>
        <taxon>Lachnospiraceae</taxon>
        <taxon>Moryella</taxon>
    </lineage>
</organism>
<sequence length="353" mass="38299">MYEDKTYYQMLADMTSEVGDDVQKGAGSLVFNSLSVLAYELEKLYIHLNYVKNQGHADTADIEYLSEITADRNVFRRMATHAFVRGVFNVEVPIGARFNLKGFNYKVSEHLSGYEYSLEVEETGAGANSLTGELTPITYVEGLESARVTELLIAGSEDENRESLYKRYIDSFKEQAFDGNITAYKMAATATAGVGGCKVYRAAAGPGTVKLVVISSDSGTVSEYLLNQIRKAAVPDEGSGYGWAPLDHVVTIESVKAVPVTVSTKITYRSGYSADMLGATIKDKISQYIKSIAAEWASGTENDKSIVYISRLEAAVLDVRGVLDISDTTLNGAPENLTIESDSIPTAGEVTLT</sequence>
<dbReference type="PANTHER" id="PTHR37829">
    <property type="entry name" value="PHAGE-LIKE ELEMENT PBSX PROTEIN XKDT"/>
    <property type="match status" value="1"/>
</dbReference>
<name>A0AAE3VCA2_9FIRM</name>
<evidence type="ECO:0000259" key="3">
    <source>
        <dbReference type="Pfam" id="PF26079"/>
    </source>
</evidence>
<dbReference type="InterPro" id="IPR058531">
    <property type="entry name" value="Baseplate_J_M"/>
</dbReference>
<accession>A0AAE3VCA2</accession>
<dbReference type="Pfam" id="PF26079">
    <property type="entry name" value="Baseplate_J_C"/>
    <property type="match status" value="1"/>
</dbReference>
<evidence type="ECO:0000259" key="2">
    <source>
        <dbReference type="Pfam" id="PF26078"/>
    </source>
</evidence>
<reference evidence="4" key="1">
    <citation type="submission" date="2023-07" db="EMBL/GenBank/DDBJ databases">
        <title>Genomic Encyclopedia of Type Strains, Phase IV (KMG-IV): sequencing the most valuable type-strain genomes for metagenomic binning, comparative biology and taxonomic classification.</title>
        <authorList>
            <person name="Goeker M."/>
        </authorList>
    </citation>
    <scope>NUCLEOTIDE SEQUENCE</scope>
    <source>
        <strain evidence="4">DSM 19659</strain>
    </source>
</reference>
<evidence type="ECO:0000256" key="1">
    <source>
        <dbReference type="ARBA" id="ARBA00038087"/>
    </source>
</evidence>
<keyword evidence="5" id="KW-1185">Reference proteome</keyword>
<dbReference type="EMBL" id="JAUSTO010000023">
    <property type="protein sequence ID" value="MDQ0153525.1"/>
    <property type="molecule type" value="Genomic_DNA"/>
</dbReference>
<gene>
    <name evidence="4" type="ORF">J2S20_002246</name>
</gene>
<comment type="caution">
    <text evidence="4">The sequence shown here is derived from an EMBL/GenBank/DDBJ whole genome shotgun (WGS) entry which is preliminary data.</text>
</comment>